<evidence type="ECO:0000313" key="1">
    <source>
        <dbReference type="EMBL" id="DAG04411.1"/>
    </source>
</evidence>
<accession>A0A8S5VCS4</accession>
<reference evidence="1" key="1">
    <citation type="journal article" date="2021" name="Proc. Natl. Acad. Sci. U.S.A.">
        <title>A Catalog of Tens of Thousands of Viruses from Human Metagenomes Reveals Hidden Associations with Chronic Diseases.</title>
        <authorList>
            <person name="Tisza M.J."/>
            <person name="Buck C.B."/>
        </authorList>
    </citation>
    <scope>NUCLEOTIDE SEQUENCE</scope>
    <source>
        <strain evidence="1">Ctyg07</strain>
    </source>
</reference>
<name>A0A8S5VCS4_9CAUD</name>
<sequence length="45" mass="5053">MNYLKELRYFARARDASIFASLRPSDRWSLVVAPACGPVGPREQG</sequence>
<organism evidence="1">
    <name type="scientific">Siphoviridae sp. ctyg07</name>
    <dbReference type="NCBI Taxonomy" id="2825747"/>
    <lineage>
        <taxon>Viruses</taxon>
        <taxon>Duplodnaviria</taxon>
        <taxon>Heunggongvirae</taxon>
        <taxon>Uroviricota</taxon>
        <taxon>Caudoviricetes</taxon>
    </lineage>
</organism>
<protein>
    <submittedName>
        <fullName evidence="1">Uncharacterized protein</fullName>
    </submittedName>
</protein>
<dbReference type="EMBL" id="BK016243">
    <property type="protein sequence ID" value="DAG04411.1"/>
    <property type="molecule type" value="Genomic_DNA"/>
</dbReference>
<proteinExistence type="predicted"/>